<keyword evidence="1" id="KW-1133">Transmembrane helix</keyword>
<sequence length="53" mass="6377">MESFRNVYHLNIFDLYILFIFYIEYLGISVIPLLNRNYIFSGNAQYVLRLSLP</sequence>
<comment type="caution">
    <text evidence="2">The sequence shown here is derived from an EMBL/GenBank/DDBJ whole genome shotgun (WGS) entry which is preliminary data.</text>
</comment>
<dbReference type="HOGENOM" id="CLU_3060965_0_0_9"/>
<gene>
    <name evidence="2" type="ORF">GCWU000321_01777</name>
</gene>
<keyword evidence="1" id="KW-0812">Transmembrane</keyword>
<name>C9LQE5_9FIRM</name>
<reference evidence="2" key="1">
    <citation type="submission" date="2009-09" db="EMBL/GenBank/DDBJ databases">
        <authorList>
            <person name="Weinstock G."/>
            <person name="Sodergren E."/>
            <person name="Clifton S."/>
            <person name="Fulton L."/>
            <person name="Fulton B."/>
            <person name="Courtney L."/>
            <person name="Fronick C."/>
            <person name="Harrison M."/>
            <person name="Strong C."/>
            <person name="Farmer C."/>
            <person name="Delahaunty K."/>
            <person name="Markovic C."/>
            <person name="Hall O."/>
            <person name="Minx P."/>
            <person name="Tomlinson C."/>
            <person name="Mitreva M."/>
            <person name="Nelson J."/>
            <person name="Hou S."/>
            <person name="Wollam A."/>
            <person name="Pepin K.H."/>
            <person name="Johnson M."/>
            <person name="Bhonagiri V."/>
            <person name="Nash W.E."/>
            <person name="Warren W."/>
            <person name="Chinwalla A."/>
            <person name="Mardis E.R."/>
            <person name="Wilson R.K."/>
        </authorList>
    </citation>
    <scope>NUCLEOTIDE SEQUENCE [LARGE SCALE GENOMIC DNA]</scope>
    <source>
        <strain evidence="2">DSM 15470</strain>
    </source>
</reference>
<evidence type="ECO:0000313" key="3">
    <source>
        <dbReference type="Proteomes" id="UP000004736"/>
    </source>
</evidence>
<evidence type="ECO:0000256" key="1">
    <source>
        <dbReference type="SAM" id="Phobius"/>
    </source>
</evidence>
<keyword evidence="3" id="KW-1185">Reference proteome</keyword>
<accession>C9LQE5</accession>
<dbReference type="EMBL" id="ACIM02000001">
    <property type="protein sequence ID" value="EEW97781.1"/>
    <property type="molecule type" value="Genomic_DNA"/>
</dbReference>
<dbReference type="AlphaFoldDB" id="C9LQE5"/>
<evidence type="ECO:0000313" key="2">
    <source>
        <dbReference type="EMBL" id="EEW97781.1"/>
    </source>
</evidence>
<dbReference type="Proteomes" id="UP000004736">
    <property type="component" value="Unassembled WGS sequence"/>
</dbReference>
<keyword evidence="1" id="KW-0472">Membrane</keyword>
<dbReference type="STRING" id="592028.GCWU000321_01777"/>
<protein>
    <submittedName>
        <fullName evidence="2">Uncharacterized protein</fullName>
    </submittedName>
</protein>
<proteinExistence type="predicted"/>
<organism evidence="2 3">
    <name type="scientific">Dialister invisus DSM 15470</name>
    <dbReference type="NCBI Taxonomy" id="592028"/>
    <lineage>
        <taxon>Bacteria</taxon>
        <taxon>Bacillati</taxon>
        <taxon>Bacillota</taxon>
        <taxon>Negativicutes</taxon>
        <taxon>Veillonellales</taxon>
        <taxon>Veillonellaceae</taxon>
        <taxon>Dialister</taxon>
    </lineage>
</organism>
<feature type="transmembrane region" description="Helical" evidence="1">
    <location>
        <begin position="15"/>
        <end position="34"/>
    </location>
</feature>